<keyword evidence="4" id="KW-1185">Reference proteome</keyword>
<comment type="caution">
    <text evidence="3">The sequence shown here is derived from an EMBL/GenBank/DDBJ whole genome shotgun (WGS) entry which is preliminary data.</text>
</comment>
<accession>A0ABT8S7G4</accession>
<dbReference type="PANTHER" id="PTHR34606:SF15">
    <property type="entry name" value="BON DOMAIN-CONTAINING PROTEIN"/>
    <property type="match status" value="1"/>
</dbReference>
<dbReference type="EMBL" id="JAUKVY010000008">
    <property type="protein sequence ID" value="MDO1533346.1"/>
    <property type="molecule type" value="Genomic_DNA"/>
</dbReference>
<dbReference type="PROSITE" id="PS51257">
    <property type="entry name" value="PROKAR_LIPOPROTEIN"/>
    <property type="match status" value="1"/>
</dbReference>
<dbReference type="InterPro" id="IPR007055">
    <property type="entry name" value="BON_dom"/>
</dbReference>
<dbReference type="Gene3D" id="3.30.1340.30">
    <property type="match status" value="1"/>
</dbReference>
<feature type="signal peptide" evidence="1">
    <location>
        <begin position="1"/>
        <end position="25"/>
    </location>
</feature>
<feature type="domain" description="BON" evidence="2">
    <location>
        <begin position="93"/>
        <end position="161"/>
    </location>
</feature>
<dbReference type="InterPro" id="IPR051686">
    <property type="entry name" value="Lipoprotein_DolP"/>
</dbReference>
<evidence type="ECO:0000313" key="3">
    <source>
        <dbReference type="EMBL" id="MDO1533346.1"/>
    </source>
</evidence>
<evidence type="ECO:0000259" key="2">
    <source>
        <dbReference type="PROSITE" id="PS50914"/>
    </source>
</evidence>
<dbReference type="Proteomes" id="UP001169027">
    <property type="component" value="Unassembled WGS sequence"/>
</dbReference>
<organism evidence="3 4">
    <name type="scientific">Variovorax ginsengisoli</name>
    <dbReference type="NCBI Taxonomy" id="363844"/>
    <lineage>
        <taxon>Bacteria</taxon>
        <taxon>Pseudomonadati</taxon>
        <taxon>Pseudomonadota</taxon>
        <taxon>Betaproteobacteria</taxon>
        <taxon>Burkholderiales</taxon>
        <taxon>Comamonadaceae</taxon>
        <taxon>Variovorax</taxon>
    </lineage>
</organism>
<protein>
    <submittedName>
        <fullName evidence="3">BON domain-containing protein</fullName>
    </submittedName>
</protein>
<dbReference type="Pfam" id="PF04972">
    <property type="entry name" value="BON"/>
    <property type="match status" value="1"/>
</dbReference>
<keyword evidence="1" id="KW-0732">Signal</keyword>
<proteinExistence type="predicted"/>
<dbReference type="RefSeq" id="WP_301809743.1">
    <property type="nucleotide sequence ID" value="NZ_JAUJZH010000008.1"/>
</dbReference>
<evidence type="ECO:0000313" key="4">
    <source>
        <dbReference type="Proteomes" id="UP001169027"/>
    </source>
</evidence>
<dbReference type="PANTHER" id="PTHR34606">
    <property type="entry name" value="BON DOMAIN-CONTAINING PROTEIN"/>
    <property type="match status" value="1"/>
</dbReference>
<name>A0ABT8S7G4_9BURK</name>
<gene>
    <name evidence="3" type="ORF">Q2T77_13685</name>
</gene>
<dbReference type="PROSITE" id="PS50914">
    <property type="entry name" value="BON"/>
    <property type="match status" value="1"/>
</dbReference>
<sequence length="162" mass="16128">MSKRWISRLAAASCILGLIACTERAGDSTGKRADAVGQAEKAAAAAGNKAAEMAELARDKTRAFITSPEVRQDAAAVGSAIKNAGNAAVSTVDDAAITASVSRVLAKDPALDAGRIEVETRAGVVHLAGHAPSAAAKARAGELAGGVQGVSAVDNALEVQAL</sequence>
<reference evidence="3" key="1">
    <citation type="submission" date="2023-06" db="EMBL/GenBank/DDBJ databases">
        <authorList>
            <person name="Jiang Y."/>
            <person name="Liu Q."/>
        </authorList>
    </citation>
    <scope>NUCLEOTIDE SEQUENCE</scope>
    <source>
        <strain evidence="3">CGMCC 1.12090</strain>
    </source>
</reference>
<evidence type="ECO:0000256" key="1">
    <source>
        <dbReference type="SAM" id="SignalP"/>
    </source>
</evidence>
<feature type="chain" id="PRO_5045684058" evidence="1">
    <location>
        <begin position="26"/>
        <end position="162"/>
    </location>
</feature>